<comment type="subunit">
    <text evidence="7">Homohexamer; trimer of dimers.</text>
</comment>
<keyword evidence="10" id="KW-1185">Reference proteome</keyword>
<dbReference type="PANTHER" id="PTHR22960:SF29">
    <property type="entry name" value="CYCLIC PYRANOPTERIN MONOPHOSPHATE SYNTHASE"/>
    <property type="match status" value="1"/>
</dbReference>
<dbReference type="Gene3D" id="3.30.70.640">
    <property type="entry name" value="Molybdopterin cofactor biosynthesis C (MoaC) domain"/>
    <property type="match status" value="1"/>
</dbReference>
<dbReference type="OrthoDB" id="9794429at2"/>
<accession>A0A3D9BVW8</accession>
<comment type="caution">
    <text evidence="9">The sequence shown here is derived from an EMBL/GenBank/DDBJ whole genome shotgun (WGS) entry which is preliminary data.</text>
</comment>
<evidence type="ECO:0000256" key="7">
    <source>
        <dbReference type="HAMAP-Rule" id="MF_01224"/>
    </source>
</evidence>
<dbReference type="UniPathway" id="UPA00344"/>
<dbReference type="NCBIfam" id="TIGR00581">
    <property type="entry name" value="moaC"/>
    <property type="match status" value="1"/>
</dbReference>
<gene>
    <name evidence="7 9" type="primary">moaC</name>
    <name evidence="9" type="ORF">DRV84_07430</name>
</gene>
<protein>
    <recommendedName>
        <fullName evidence="3 7">Cyclic pyranopterin monophosphate synthase</fullName>
        <ecNumber evidence="3 7">4.6.1.17</ecNumber>
    </recommendedName>
    <alternativeName>
        <fullName evidence="7">Molybdenum cofactor biosynthesis protein C</fullName>
    </alternativeName>
</protein>
<dbReference type="EC" id="4.6.1.17" evidence="3 7"/>
<dbReference type="GO" id="GO:0006777">
    <property type="term" value="P:Mo-molybdopterin cofactor biosynthetic process"/>
    <property type="evidence" value="ECO:0007669"/>
    <property type="project" value="UniProtKB-UniRule"/>
</dbReference>
<feature type="domain" description="Molybdopterin cofactor biosynthesis C (MoaC)" evidence="8">
    <location>
        <begin position="15"/>
        <end position="150"/>
    </location>
</feature>
<dbReference type="NCBIfam" id="NF006870">
    <property type="entry name" value="PRK09364.1"/>
    <property type="match status" value="1"/>
</dbReference>
<dbReference type="SUPFAM" id="SSF55040">
    <property type="entry name" value="Molybdenum cofactor biosynthesis protein C, MoaC"/>
    <property type="match status" value="1"/>
</dbReference>
<evidence type="ECO:0000256" key="5">
    <source>
        <dbReference type="ARBA" id="ARBA00023239"/>
    </source>
</evidence>
<comment type="similarity">
    <text evidence="7">Belongs to the MoaC family.</text>
</comment>
<evidence type="ECO:0000256" key="3">
    <source>
        <dbReference type="ARBA" id="ARBA00012575"/>
    </source>
</evidence>
<dbReference type="InterPro" id="IPR002820">
    <property type="entry name" value="Mopterin_CF_biosynth-C_dom"/>
</dbReference>
<comment type="pathway">
    <text evidence="2 7">Cofactor biosynthesis; molybdopterin biosynthesis.</text>
</comment>
<proteinExistence type="inferred from homology"/>
<comment type="function">
    <text evidence="6 7">Catalyzes the conversion of (8S)-3',8-cyclo-7,8-dihydroguanosine 5'-triphosphate to cyclic pyranopterin monophosphate (cPMP).</text>
</comment>
<dbReference type="Proteomes" id="UP000257131">
    <property type="component" value="Unassembled WGS sequence"/>
</dbReference>
<feature type="active site" evidence="7">
    <location>
        <position position="128"/>
    </location>
</feature>
<evidence type="ECO:0000313" key="9">
    <source>
        <dbReference type="EMBL" id="REC57674.1"/>
    </source>
</evidence>
<dbReference type="HAMAP" id="MF_01224_B">
    <property type="entry name" value="MoaC_B"/>
    <property type="match status" value="1"/>
</dbReference>
<keyword evidence="5 7" id="KW-0456">Lyase</keyword>
<dbReference type="InterPro" id="IPR036522">
    <property type="entry name" value="MoaC_sf"/>
</dbReference>
<evidence type="ECO:0000256" key="4">
    <source>
        <dbReference type="ARBA" id="ARBA00023150"/>
    </source>
</evidence>
<dbReference type="InterPro" id="IPR047594">
    <property type="entry name" value="MoaC_bact/euk"/>
</dbReference>
<evidence type="ECO:0000256" key="6">
    <source>
        <dbReference type="ARBA" id="ARBA00055087"/>
    </source>
</evidence>
<dbReference type="RefSeq" id="WP_115979255.1">
    <property type="nucleotide sequence ID" value="NZ_QOHR01000006.1"/>
</dbReference>
<dbReference type="InterPro" id="IPR050105">
    <property type="entry name" value="MoCo_biosynth_MoaA/MoaC"/>
</dbReference>
<dbReference type="Pfam" id="PF01967">
    <property type="entry name" value="MoaC"/>
    <property type="match status" value="1"/>
</dbReference>
<organism evidence="9 10">
    <name type="scientific">Rhodosalinus sediminis</name>
    <dbReference type="NCBI Taxonomy" id="1940533"/>
    <lineage>
        <taxon>Bacteria</taxon>
        <taxon>Pseudomonadati</taxon>
        <taxon>Pseudomonadota</taxon>
        <taxon>Alphaproteobacteria</taxon>
        <taxon>Rhodobacterales</taxon>
        <taxon>Paracoccaceae</taxon>
        <taxon>Rhodosalinus</taxon>
    </lineage>
</organism>
<name>A0A3D9BVW8_9RHOB</name>
<evidence type="ECO:0000256" key="2">
    <source>
        <dbReference type="ARBA" id="ARBA00005046"/>
    </source>
</evidence>
<evidence type="ECO:0000259" key="8">
    <source>
        <dbReference type="Pfam" id="PF01967"/>
    </source>
</evidence>
<dbReference type="GO" id="GO:0061799">
    <property type="term" value="F:cyclic pyranopterin monophosphate synthase activity"/>
    <property type="evidence" value="ECO:0007669"/>
    <property type="project" value="UniProtKB-UniRule"/>
</dbReference>
<reference evidence="9 10" key="1">
    <citation type="journal article" date="2017" name="Int. J. Syst. Evol. Microbiol.">
        <title>Rhodosalinus sediminis gen. nov., sp. nov., isolated from marine saltern.</title>
        <authorList>
            <person name="Guo L.Y."/>
            <person name="Ling S.K."/>
            <person name="Li C.M."/>
            <person name="Chen G.J."/>
            <person name="Du Z.J."/>
        </authorList>
    </citation>
    <scope>NUCLEOTIDE SEQUENCE [LARGE SCALE GENOMIC DNA]</scope>
    <source>
        <strain evidence="9 10">WDN1C137</strain>
    </source>
</reference>
<keyword evidence="4 7" id="KW-0501">Molybdenum cofactor biosynthesis</keyword>
<dbReference type="PANTHER" id="PTHR22960">
    <property type="entry name" value="MOLYBDOPTERIN COFACTOR SYNTHESIS PROTEIN A"/>
    <property type="match status" value="1"/>
</dbReference>
<comment type="catalytic activity">
    <reaction evidence="1 7">
        <text>(8S)-3',8-cyclo-7,8-dihydroguanosine 5'-triphosphate = cyclic pyranopterin phosphate + diphosphate</text>
        <dbReference type="Rhea" id="RHEA:49580"/>
        <dbReference type="ChEBI" id="CHEBI:33019"/>
        <dbReference type="ChEBI" id="CHEBI:59648"/>
        <dbReference type="ChEBI" id="CHEBI:131766"/>
        <dbReference type="EC" id="4.6.1.17"/>
    </reaction>
</comment>
<feature type="binding site" evidence="7">
    <location>
        <begin position="113"/>
        <end position="114"/>
    </location>
    <ligand>
        <name>substrate</name>
    </ligand>
</feature>
<dbReference type="EMBL" id="QOHR01000006">
    <property type="protein sequence ID" value="REC57674.1"/>
    <property type="molecule type" value="Genomic_DNA"/>
</dbReference>
<dbReference type="AlphaFoldDB" id="A0A3D9BVW8"/>
<dbReference type="CDD" id="cd01420">
    <property type="entry name" value="MoaC_PE"/>
    <property type="match status" value="1"/>
</dbReference>
<sequence>MADLTHFDESGAARMVDVSEKAETARIARACAWVRMAPETLALVEAGEAKKGDVEGVARLAGIMGAKRTADLIPLCHPLPLSSVTLDIEADRDLPGLRLTATVRTTGRTGVEMEALTAASVAALTVYDMLKAADRAMEIGGLRVLLKDGGKSGRFEAE</sequence>
<evidence type="ECO:0000256" key="1">
    <source>
        <dbReference type="ARBA" id="ARBA00001637"/>
    </source>
</evidence>
<dbReference type="InterPro" id="IPR023045">
    <property type="entry name" value="MoaC"/>
</dbReference>
<evidence type="ECO:0000313" key="10">
    <source>
        <dbReference type="Proteomes" id="UP000257131"/>
    </source>
</evidence>
<feature type="binding site" evidence="7">
    <location>
        <begin position="75"/>
        <end position="77"/>
    </location>
    <ligand>
        <name>substrate</name>
    </ligand>
</feature>